<dbReference type="EMBL" id="CAJNIZ010045718">
    <property type="protein sequence ID" value="CAE7728199.1"/>
    <property type="molecule type" value="Genomic_DNA"/>
</dbReference>
<feature type="non-terminal residue" evidence="2">
    <location>
        <position position="1"/>
    </location>
</feature>
<dbReference type="Proteomes" id="UP000649617">
    <property type="component" value="Unassembled WGS sequence"/>
</dbReference>
<feature type="region of interest" description="Disordered" evidence="1">
    <location>
        <begin position="22"/>
        <end position="47"/>
    </location>
</feature>
<proteinExistence type="predicted"/>
<dbReference type="AlphaFoldDB" id="A0A812XH59"/>
<reference evidence="2" key="1">
    <citation type="submission" date="2021-02" db="EMBL/GenBank/DDBJ databases">
        <authorList>
            <person name="Dougan E. K."/>
            <person name="Rhodes N."/>
            <person name="Thang M."/>
            <person name="Chan C."/>
        </authorList>
    </citation>
    <scope>NUCLEOTIDE SEQUENCE</scope>
</reference>
<organism evidence="2 3">
    <name type="scientific">Symbiodinium pilosum</name>
    <name type="common">Dinoflagellate</name>
    <dbReference type="NCBI Taxonomy" id="2952"/>
    <lineage>
        <taxon>Eukaryota</taxon>
        <taxon>Sar</taxon>
        <taxon>Alveolata</taxon>
        <taxon>Dinophyceae</taxon>
        <taxon>Suessiales</taxon>
        <taxon>Symbiodiniaceae</taxon>
        <taxon>Symbiodinium</taxon>
    </lineage>
</organism>
<accession>A0A812XH59</accession>
<evidence type="ECO:0000256" key="1">
    <source>
        <dbReference type="SAM" id="MobiDB-lite"/>
    </source>
</evidence>
<comment type="caution">
    <text evidence="2">The sequence shown here is derived from an EMBL/GenBank/DDBJ whole genome shotgun (WGS) entry which is preliminary data.</text>
</comment>
<sequence length="89" mass="9155">DWCSSSRGCGCSCAGWALASGATGHSGRTASLRGSPRGFPAGRSSPWTGPPDSGFLACGYLLGCAERPGDKRFAEQDWDCFAGARLSGH</sequence>
<keyword evidence="3" id="KW-1185">Reference proteome</keyword>
<evidence type="ECO:0000313" key="3">
    <source>
        <dbReference type="Proteomes" id="UP000649617"/>
    </source>
</evidence>
<evidence type="ECO:0000313" key="2">
    <source>
        <dbReference type="EMBL" id="CAE7728199.1"/>
    </source>
</evidence>
<protein>
    <submittedName>
        <fullName evidence="2">Uncharacterized protein</fullName>
    </submittedName>
</protein>
<gene>
    <name evidence="2" type="ORF">SPIL2461_LOCUS20865</name>
</gene>
<feature type="non-terminal residue" evidence="2">
    <location>
        <position position="89"/>
    </location>
</feature>
<name>A0A812XH59_SYMPI</name>